<protein>
    <submittedName>
        <fullName evidence="1">Uncharacterized protein</fullName>
    </submittedName>
</protein>
<evidence type="ECO:0000313" key="2">
    <source>
        <dbReference type="Proteomes" id="UP000790377"/>
    </source>
</evidence>
<proteinExistence type="predicted"/>
<gene>
    <name evidence="1" type="ORF">BJ138DRAFT_1122232</name>
</gene>
<dbReference type="EMBL" id="MU267595">
    <property type="protein sequence ID" value="KAH7915893.1"/>
    <property type="molecule type" value="Genomic_DNA"/>
</dbReference>
<accession>A0ACB8ASB7</accession>
<comment type="caution">
    <text evidence="1">The sequence shown here is derived from an EMBL/GenBank/DDBJ whole genome shotgun (WGS) entry which is preliminary data.</text>
</comment>
<name>A0ACB8ASB7_9AGAM</name>
<sequence length="473" mass="53204">MKTLPLEIWSNILHAVPKKDLRRCLGVCSLWHDFGIKLVFHTIHLYFGSWPEECGNDVQTFVRRSQEMLTYISSKPSESFASTVENIVVHGRRNYSNSSAQATLSTALKGLPQLLSFEWHSEWHFSWDWPWFPDEILNVLCTSCPQLRHLGLPTLAAGLVYDAFKQLRSISVTSSDVHLSSKEFLSVANSDTFHRTGLHRLQLSHWSLAEASGVGSPFIHLRELVFISTDECDSEDLELILKHTARLESLELHQLGGLDICSLLGNLVQNLPSLTSLMLSGNIFEPYPDGFELVRAFIESHSYMKRLCIKIPIEWKYIDVFMPAIHGMTQLEALGLMGMNLDSNTKIIPSLSKDFASAIESIPRSLQALALGTMLSSYEGLIHDLSAFPSLGFLLMLKMFEDSDPASLPSPQILVDKIPHLTMVGSRDDICNVTHGSNGKRDLVCWTELIKKRTRVADDLDMAHAAWLLYSHD</sequence>
<organism evidence="1 2">
    <name type="scientific">Hygrophoropsis aurantiaca</name>
    <dbReference type="NCBI Taxonomy" id="72124"/>
    <lineage>
        <taxon>Eukaryota</taxon>
        <taxon>Fungi</taxon>
        <taxon>Dikarya</taxon>
        <taxon>Basidiomycota</taxon>
        <taxon>Agaricomycotina</taxon>
        <taxon>Agaricomycetes</taxon>
        <taxon>Agaricomycetidae</taxon>
        <taxon>Boletales</taxon>
        <taxon>Coniophorineae</taxon>
        <taxon>Hygrophoropsidaceae</taxon>
        <taxon>Hygrophoropsis</taxon>
    </lineage>
</organism>
<keyword evidence="2" id="KW-1185">Reference proteome</keyword>
<evidence type="ECO:0000313" key="1">
    <source>
        <dbReference type="EMBL" id="KAH7915893.1"/>
    </source>
</evidence>
<dbReference type="Proteomes" id="UP000790377">
    <property type="component" value="Unassembled WGS sequence"/>
</dbReference>
<reference evidence="1" key="1">
    <citation type="journal article" date="2021" name="New Phytol.">
        <title>Evolutionary innovations through gain and loss of genes in the ectomycorrhizal Boletales.</title>
        <authorList>
            <person name="Wu G."/>
            <person name="Miyauchi S."/>
            <person name="Morin E."/>
            <person name="Kuo A."/>
            <person name="Drula E."/>
            <person name="Varga T."/>
            <person name="Kohler A."/>
            <person name="Feng B."/>
            <person name="Cao Y."/>
            <person name="Lipzen A."/>
            <person name="Daum C."/>
            <person name="Hundley H."/>
            <person name="Pangilinan J."/>
            <person name="Johnson J."/>
            <person name="Barry K."/>
            <person name="LaButti K."/>
            <person name="Ng V."/>
            <person name="Ahrendt S."/>
            <person name="Min B."/>
            <person name="Choi I.G."/>
            <person name="Park H."/>
            <person name="Plett J.M."/>
            <person name="Magnuson J."/>
            <person name="Spatafora J.W."/>
            <person name="Nagy L.G."/>
            <person name="Henrissat B."/>
            <person name="Grigoriev I.V."/>
            <person name="Yang Z.L."/>
            <person name="Xu J."/>
            <person name="Martin F.M."/>
        </authorList>
    </citation>
    <scope>NUCLEOTIDE SEQUENCE</scope>
    <source>
        <strain evidence="1">ATCC 28755</strain>
    </source>
</reference>